<evidence type="ECO:0000313" key="1">
    <source>
        <dbReference type="EMBL" id="EJU01320.1"/>
    </source>
</evidence>
<dbReference type="AlphaFoldDB" id="M5FZL0"/>
<dbReference type="EMBL" id="JH795864">
    <property type="protein sequence ID" value="EJU01320.1"/>
    <property type="molecule type" value="Genomic_DNA"/>
</dbReference>
<dbReference type="GeneID" id="63687895"/>
<organism evidence="1 2">
    <name type="scientific">Dacryopinax primogenitus (strain DJM 731)</name>
    <name type="common">Brown rot fungus</name>
    <dbReference type="NCBI Taxonomy" id="1858805"/>
    <lineage>
        <taxon>Eukaryota</taxon>
        <taxon>Fungi</taxon>
        <taxon>Dikarya</taxon>
        <taxon>Basidiomycota</taxon>
        <taxon>Agaricomycotina</taxon>
        <taxon>Dacrymycetes</taxon>
        <taxon>Dacrymycetales</taxon>
        <taxon>Dacrymycetaceae</taxon>
        <taxon>Dacryopinax</taxon>
    </lineage>
</organism>
<dbReference type="Proteomes" id="UP000030653">
    <property type="component" value="Unassembled WGS sequence"/>
</dbReference>
<proteinExistence type="predicted"/>
<name>M5FZL0_DACPD</name>
<protein>
    <submittedName>
        <fullName evidence="1">Uncharacterized protein</fullName>
    </submittedName>
</protein>
<reference evidence="1 2" key="1">
    <citation type="journal article" date="2012" name="Science">
        <title>The Paleozoic origin of enzymatic lignin decomposition reconstructed from 31 fungal genomes.</title>
        <authorList>
            <person name="Floudas D."/>
            <person name="Binder M."/>
            <person name="Riley R."/>
            <person name="Barry K."/>
            <person name="Blanchette R.A."/>
            <person name="Henrissat B."/>
            <person name="Martinez A.T."/>
            <person name="Otillar R."/>
            <person name="Spatafora J.W."/>
            <person name="Yadav J.S."/>
            <person name="Aerts A."/>
            <person name="Benoit I."/>
            <person name="Boyd A."/>
            <person name="Carlson A."/>
            <person name="Copeland A."/>
            <person name="Coutinho P.M."/>
            <person name="de Vries R.P."/>
            <person name="Ferreira P."/>
            <person name="Findley K."/>
            <person name="Foster B."/>
            <person name="Gaskell J."/>
            <person name="Glotzer D."/>
            <person name="Gorecki P."/>
            <person name="Heitman J."/>
            <person name="Hesse C."/>
            <person name="Hori C."/>
            <person name="Igarashi K."/>
            <person name="Jurgens J.A."/>
            <person name="Kallen N."/>
            <person name="Kersten P."/>
            <person name="Kohler A."/>
            <person name="Kuees U."/>
            <person name="Kumar T.K.A."/>
            <person name="Kuo A."/>
            <person name="LaButti K."/>
            <person name="Larrondo L.F."/>
            <person name="Lindquist E."/>
            <person name="Ling A."/>
            <person name="Lombard V."/>
            <person name="Lucas S."/>
            <person name="Lundell T."/>
            <person name="Martin R."/>
            <person name="McLaughlin D.J."/>
            <person name="Morgenstern I."/>
            <person name="Morin E."/>
            <person name="Murat C."/>
            <person name="Nagy L.G."/>
            <person name="Nolan M."/>
            <person name="Ohm R.A."/>
            <person name="Patyshakuliyeva A."/>
            <person name="Rokas A."/>
            <person name="Ruiz-Duenas F.J."/>
            <person name="Sabat G."/>
            <person name="Salamov A."/>
            <person name="Samejima M."/>
            <person name="Schmutz J."/>
            <person name="Slot J.C."/>
            <person name="St John F."/>
            <person name="Stenlid J."/>
            <person name="Sun H."/>
            <person name="Sun S."/>
            <person name="Syed K."/>
            <person name="Tsang A."/>
            <person name="Wiebenga A."/>
            <person name="Young D."/>
            <person name="Pisabarro A."/>
            <person name="Eastwood D.C."/>
            <person name="Martin F."/>
            <person name="Cullen D."/>
            <person name="Grigoriev I.V."/>
            <person name="Hibbett D.S."/>
        </authorList>
    </citation>
    <scope>NUCLEOTIDE SEQUENCE [LARGE SCALE GENOMIC DNA]</scope>
    <source>
        <strain evidence="1 2">DJM-731 SS1</strain>
    </source>
</reference>
<accession>M5FZL0</accession>
<gene>
    <name evidence="1" type="ORF">DACRYDRAFT_22501</name>
</gene>
<evidence type="ECO:0000313" key="2">
    <source>
        <dbReference type="Proteomes" id="UP000030653"/>
    </source>
</evidence>
<dbReference type="RefSeq" id="XP_040628217.1">
    <property type="nucleotide sequence ID" value="XM_040772833.1"/>
</dbReference>
<sequence length="59" mass="6803">MHPDWRLRLLSQSTCPPPNVWMESNDLRGGPEPSFQVPSTMLVIQLFDTISKDRPNIPR</sequence>
<dbReference type="HOGENOM" id="CLU_2960693_0_0_1"/>
<keyword evidence="2" id="KW-1185">Reference proteome</keyword>